<accession>A0ACC2N1W7</accession>
<protein>
    <submittedName>
        <fullName evidence="1">Uncharacterized protein</fullName>
    </submittedName>
</protein>
<proteinExistence type="predicted"/>
<sequence>MVNTRTVHGTSEMLTNNAKTAAAVNEGGAVGILNATAGEATPCDNVILVDAVSSSAGTVVAGADKTVSRDATSNNAVIDDCSPIEGKQCTKNLFCLVLVTKRLCGKIFALFYPADRGEIRKQGLEN</sequence>
<gene>
    <name evidence="1" type="ORF">QAD02_006794</name>
</gene>
<evidence type="ECO:0000313" key="2">
    <source>
        <dbReference type="Proteomes" id="UP001239111"/>
    </source>
</evidence>
<evidence type="ECO:0000313" key="1">
    <source>
        <dbReference type="EMBL" id="KAJ8665132.1"/>
    </source>
</evidence>
<organism evidence="1 2">
    <name type="scientific">Eretmocerus hayati</name>
    <dbReference type="NCBI Taxonomy" id="131215"/>
    <lineage>
        <taxon>Eukaryota</taxon>
        <taxon>Metazoa</taxon>
        <taxon>Ecdysozoa</taxon>
        <taxon>Arthropoda</taxon>
        <taxon>Hexapoda</taxon>
        <taxon>Insecta</taxon>
        <taxon>Pterygota</taxon>
        <taxon>Neoptera</taxon>
        <taxon>Endopterygota</taxon>
        <taxon>Hymenoptera</taxon>
        <taxon>Apocrita</taxon>
        <taxon>Proctotrupomorpha</taxon>
        <taxon>Chalcidoidea</taxon>
        <taxon>Aphelinidae</taxon>
        <taxon>Aphelininae</taxon>
        <taxon>Eretmocerus</taxon>
    </lineage>
</organism>
<dbReference type="EMBL" id="CM056744">
    <property type="protein sequence ID" value="KAJ8665132.1"/>
    <property type="molecule type" value="Genomic_DNA"/>
</dbReference>
<reference evidence="1" key="1">
    <citation type="submission" date="2023-04" db="EMBL/GenBank/DDBJ databases">
        <title>A chromosome-level genome assembly of the parasitoid wasp Eretmocerus hayati.</title>
        <authorList>
            <person name="Zhong Y."/>
            <person name="Liu S."/>
            <person name="Liu Y."/>
        </authorList>
    </citation>
    <scope>NUCLEOTIDE SEQUENCE</scope>
    <source>
        <strain evidence="1">ZJU_SS_LIU_2023</strain>
    </source>
</reference>
<name>A0ACC2N1W7_9HYME</name>
<keyword evidence="2" id="KW-1185">Reference proteome</keyword>
<comment type="caution">
    <text evidence="1">The sequence shown here is derived from an EMBL/GenBank/DDBJ whole genome shotgun (WGS) entry which is preliminary data.</text>
</comment>
<dbReference type="Proteomes" id="UP001239111">
    <property type="component" value="Chromosome 4"/>
</dbReference>